<feature type="domain" description="DUF1618" evidence="1">
    <location>
        <begin position="7"/>
        <end position="91"/>
    </location>
</feature>
<sequence>MGAAGPGAVRFVAIEPRCCCGRLGRSSCARSRFAFTLTTWTLTLTMDEPMAWAKDGVLDCEEPWATPGYEGLPRVHLQSPVVSIDNPDVVFCKVVTGRRADQNAWMIQVDVRRQAQLAAVQWTSTDPWRRHLHLPAKI</sequence>
<comment type="caution">
    <text evidence="2">The sequence shown here is derived from an EMBL/GenBank/DDBJ whole genome shotgun (WGS) entry which is preliminary data.</text>
</comment>
<evidence type="ECO:0000313" key="3">
    <source>
        <dbReference type="Proteomes" id="UP000604825"/>
    </source>
</evidence>
<organism evidence="2 3">
    <name type="scientific">Miscanthus lutarioriparius</name>
    <dbReference type="NCBI Taxonomy" id="422564"/>
    <lineage>
        <taxon>Eukaryota</taxon>
        <taxon>Viridiplantae</taxon>
        <taxon>Streptophyta</taxon>
        <taxon>Embryophyta</taxon>
        <taxon>Tracheophyta</taxon>
        <taxon>Spermatophyta</taxon>
        <taxon>Magnoliopsida</taxon>
        <taxon>Liliopsida</taxon>
        <taxon>Poales</taxon>
        <taxon>Poaceae</taxon>
        <taxon>PACMAD clade</taxon>
        <taxon>Panicoideae</taxon>
        <taxon>Andropogonodae</taxon>
        <taxon>Andropogoneae</taxon>
        <taxon>Saccharinae</taxon>
        <taxon>Miscanthus</taxon>
    </lineage>
</organism>
<reference evidence="2" key="1">
    <citation type="submission" date="2020-10" db="EMBL/GenBank/DDBJ databases">
        <authorList>
            <person name="Han B."/>
            <person name="Lu T."/>
            <person name="Zhao Q."/>
            <person name="Huang X."/>
            <person name="Zhao Y."/>
        </authorList>
    </citation>
    <scope>NUCLEOTIDE SEQUENCE</scope>
</reference>
<dbReference type="Pfam" id="PF07762">
    <property type="entry name" value="DUF1618"/>
    <property type="match status" value="1"/>
</dbReference>
<dbReference type="OrthoDB" id="687690at2759"/>
<proteinExistence type="predicted"/>
<dbReference type="PANTHER" id="PTHR33074:SF76">
    <property type="entry name" value="OS11G0569701 PROTEIN"/>
    <property type="match status" value="1"/>
</dbReference>
<dbReference type="AlphaFoldDB" id="A0A811QK58"/>
<dbReference type="Proteomes" id="UP000604825">
    <property type="component" value="Unassembled WGS sequence"/>
</dbReference>
<keyword evidence="3" id="KW-1185">Reference proteome</keyword>
<dbReference type="PANTHER" id="PTHR33074">
    <property type="entry name" value="EXPRESSED PROTEIN-RELATED"/>
    <property type="match status" value="1"/>
</dbReference>
<dbReference type="InterPro" id="IPR011676">
    <property type="entry name" value="DUF1618"/>
</dbReference>
<name>A0A811QK58_9POAL</name>
<gene>
    <name evidence="2" type="ORF">NCGR_LOCUS41438</name>
</gene>
<evidence type="ECO:0000313" key="2">
    <source>
        <dbReference type="EMBL" id="CAD6257955.1"/>
    </source>
</evidence>
<accession>A0A811QK58</accession>
<dbReference type="EMBL" id="CAJGYO010000010">
    <property type="protein sequence ID" value="CAD6257955.1"/>
    <property type="molecule type" value="Genomic_DNA"/>
</dbReference>
<protein>
    <recommendedName>
        <fullName evidence="1">DUF1618 domain-containing protein</fullName>
    </recommendedName>
</protein>
<evidence type="ECO:0000259" key="1">
    <source>
        <dbReference type="Pfam" id="PF07762"/>
    </source>
</evidence>